<protein>
    <submittedName>
        <fullName evidence="1">Uncharacterized protein</fullName>
    </submittedName>
</protein>
<reference evidence="1 2" key="1">
    <citation type="journal article" date="2017" name="Int. J. Syst. Evol. Microbiol.">
        <title>Marinicauda algicola sp. nov., isolated from a marine red alga Rhodosorus marinus.</title>
        <authorList>
            <person name="Jeong S.E."/>
            <person name="Jeon S.H."/>
            <person name="Chun B.H."/>
            <person name="Kim D.W."/>
            <person name="Jeon C.O."/>
        </authorList>
    </citation>
    <scope>NUCLEOTIDE SEQUENCE [LARGE SCALE GENOMIC DNA]</scope>
    <source>
        <strain evidence="1 2">JCM 31718</strain>
    </source>
</reference>
<dbReference type="RefSeq" id="WP_135994471.1">
    <property type="nucleotide sequence ID" value="NZ_CP071057.1"/>
</dbReference>
<keyword evidence="2" id="KW-1185">Reference proteome</keyword>
<dbReference type="AlphaFoldDB" id="A0A4S2H343"/>
<evidence type="ECO:0000313" key="1">
    <source>
        <dbReference type="EMBL" id="TGY89974.1"/>
    </source>
</evidence>
<gene>
    <name evidence="1" type="ORF">E5163_02240</name>
</gene>
<proteinExistence type="predicted"/>
<dbReference type="OrthoDB" id="8433260at2"/>
<accession>A0A4S2H343</accession>
<dbReference type="Proteomes" id="UP000308054">
    <property type="component" value="Unassembled WGS sequence"/>
</dbReference>
<name>A0A4S2H343_9PROT</name>
<dbReference type="EMBL" id="SRXW01000001">
    <property type="protein sequence ID" value="TGY89974.1"/>
    <property type="molecule type" value="Genomic_DNA"/>
</dbReference>
<evidence type="ECO:0000313" key="2">
    <source>
        <dbReference type="Proteomes" id="UP000308054"/>
    </source>
</evidence>
<organism evidence="1 2">
    <name type="scientific">Marinicauda algicola</name>
    <dbReference type="NCBI Taxonomy" id="2029849"/>
    <lineage>
        <taxon>Bacteria</taxon>
        <taxon>Pseudomonadati</taxon>
        <taxon>Pseudomonadota</taxon>
        <taxon>Alphaproteobacteria</taxon>
        <taxon>Maricaulales</taxon>
        <taxon>Maricaulaceae</taxon>
        <taxon>Marinicauda</taxon>
    </lineage>
</organism>
<comment type="caution">
    <text evidence="1">The sequence shown here is derived from an EMBL/GenBank/DDBJ whole genome shotgun (WGS) entry which is preliminary data.</text>
</comment>
<sequence length="446" mass="48709">MTSLTPAKIERLRTLLRTLPGPVADRLTLAAGEGDPLLARLLSFCRLDPEEAARTRFFAPLAPLSGDPADTRPSLAYAPPAVLEALWRWIDETLDREAAETARRAAARFETSESGELDCLRVRVAERILAELDRLDEDPKAEKRLRQFLGVRDFKAVRDIAVILRAAPVLRRALDGLPSAIEEISDAVSADLRDRYERAAEEDPDAGAWFLYFVMARLTKPWRILRTFERIGKRGDDLLLSRTDMAGIGDALLLDAEHHLSGFEKSPASPAEARAAAAALAEFATVTVGMTREIGIRKDGAWGQKLVALRTRAAAQMERIHARARKVFDPVLAPPRAGRAARLNPVPASGMAEFEEAVALALFLKATAADASRAAVGGAHQELLNDLKTELDELGGHLLRQLRDEDGEHAEAARTRLEDVARLLTALGETDSANILLRRTAAAKAA</sequence>